<organism evidence="2 3">
    <name type="scientific">Pseudonocardia alni</name>
    <name type="common">Amycolata alni</name>
    <dbReference type="NCBI Taxonomy" id="33907"/>
    <lineage>
        <taxon>Bacteria</taxon>
        <taxon>Bacillati</taxon>
        <taxon>Actinomycetota</taxon>
        <taxon>Actinomycetes</taxon>
        <taxon>Pseudonocardiales</taxon>
        <taxon>Pseudonocardiaceae</taxon>
        <taxon>Pseudonocardia</taxon>
    </lineage>
</organism>
<protein>
    <submittedName>
        <fullName evidence="2">Uncharacterized protein</fullName>
    </submittedName>
</protein>
<sequence>MILHRRARRSVPRLVLAAVVPATTAAALCVASFASAAPVIAGPTALRAAASGPSAVTRDFPAPVVPDGIVPAAPLESFVPEPVVYTCEPWADAEFGDPAHPDDITNKACPELNAAKEQAQREYLEQQRRQSGEYVDPAELVARGQYEPGAGYPVGSAERARCLQNPLDPICGG</sequence>
<evidence type="ECO:0000256" key="1">
    <source>
        <dbReference type="SAM" id="SignalP"/>
    </source>
</evidence>
<name>A0AA44UKJ3_PSEA5</name>
<feature type="signal peptide" evidence="1">
    <location>
        <begin position="1"/>
        <end position="36"/>
    </location>
</feature>
<gene>
    <name evidence="2" type="ORF">ATL51_0754</name>
</gene>
<dbReference type="RefSeq" id="WP_157818211.1">
    <property type="nucleotide sequence ID" value="NZ_PHUJ01000003.1"/>
</dbReference>
<dbReference type="EMBL" id="PHUJ01000003">
    <property type="protein sequence ID" value="PKB29127.1"/>
    <property type="molecule type" value="Genomic_DNA"/>
</dbReference>
<dbReference type="AlphaFoldDB" id="A0AA44UKJ3"/>
<proteinExistence type="predicted"/>
<reference evidence="2 3" key="1">
    <citation type="submission" date="2017-11" db="EMBL/GenBank/DDBJ databases">
        <title>Sequencing the genomes of 1000 actinobacteria strains.</title>
        <authorList>
            <person name="Klenk H.-P."/>
        </authorList>
    </citation>
    <scope>NUCLEOTIDE SEQUENCE [LARGE SCALE GENOMIC DNA]</scope>
    <source>
        <strain evidence="2 3">DSM 44104</strain>
    </source>
</reference>
<evidence type="ECO:0000313" key="2">
    <source>
        <dbReference type="EMBL" id="PKB29127.1"/>
    </source>
</evidence>
<evidence type="ECO:0000313" key="3">
    <source>
        <dbReference type="Proteomes" id="UP000232453"/>
    </source>
</evidence>
<accession>A0AA44UKJ3</accession>
<dbReference type="Proteomes" id="UP000232453">
    <property type="component" value="Unassembled WGS sequence"/>
</dbReference>
<keyword evidence="1" id="KW-0732">Signal</keyword>
<feature type="chain" id="PRO_5041455652" evidence="1">
    <location>
        <begin position="37"/>
        <end position="173"/>
    </location>
</feature>
<comment type="caution">
    <text evidence="2">The sequence shown here is derived from an EMBL/GenBank/DDBJ whole genome shotgun (WGS) entry which is preliminary data.</text>
</comment>